<sequence length="239" mass="27338">MTEPERNHLSGRALEAYDRMLERVQARLSDMENTTRDTLKDEIERAVEFEYELAEMTREEADLLGAYLQRDLEHLLHFVEETGEGLKEWLQLDISLLEHQLADMLFSVADKTRLDTLELNQKLENHEPSQYISGEVATAGMFKCLNCSHMRCLTATSHLEPCDACGSHYYERVTSRWHGSQNRYRPSKRRSAQNRSGHGVGVPFLPEKGVRAKRVLFPKKRDPTPWPGAIQAGCEPAPG</sequence>
<dbReference type="EMBL" id="CP007152">
    <property type="protein sequence ID" value="AHI30433.1"/>
    <property type="molecule type" value="Genomic_DNA"/>
</dbReference>
<evidence type="ECO:0000256" key="2">
    <source>
        <dbReference type="SAM" id="MobiDB-lite"/>
    </source>
</evidence>
<dbReference type="Proteomes" id="UP000035081">
    <property type="component" value="Chromosome"/>
</dbReference>
<proteinExistence type="predicted"/>
<evidence type="ECO:0000256" key="1">
    <source>
        <dbReference type="SAM" id="Coils"/>
    </source>
</evidence>
<accession>W5YVE9</accession>
<keyword evidence="1" id="KW-0175">Coiled coil</keyword>
<dbReference type="HOGENOM" id="CLU_101353_0_0_6"/>
<feature type="region of interest" description="Disordered" evidence="2">
    <location>
        <begin position="180"/>
        <end position="204"/>
    </location>
</feature>
<dbReference type="Pfam" id="PF07295">
    <property type="entry name" value="DUF1451"/>
    <property type="match status" value="1"/>
</dbReference>
<organism evidence="3 4">
    <name type="scientific">Marinobacter salarius</name>
    <dbReference type="NCBI Taxonomy" id="1420917"/>
    <lineage>
        <taxon>Bacteria</taxon>
        <taxon>Pseudomonadati</taxon>
        <taxon>Pseudomonadota</taxon>
        <taxon>Gammaproteobacteria</taxon>
        <taxon>Pseudomonadales</taxon>
        <taxon>Marinobacteraceae</taxon>
        <taxon>Marinobacter</taxon>
    </lineage>
</organism>
<name>W5YVE9_9GAMM</name>
<feature type="coiled-coil region" evidence="1">
    <location>
        <begin position="14"/>
        <end position="59"/>
    </location>
</feature>
<gene>
    <name evidence="3" type="ORF">AU15_00755</name>
</gene>
<evidence type="ECO:0000313" key="4">
    <source>
        <dbReference type="Proteomes" id="UP000035081"/>
    </source>
</evidence>
<evidence type="ECO:0000313" key="3">
    <source>
        <dbReference type="EMBL" id="AHI30433.1"/>
    </source>
</evidence>
<reference evidence="3 4" key="1">
    <citation type="journal article" date="2014" name="Genome Announc.">
        <title>Draft Genome Sequences of Marinobacter similis A3d10T and Marinobacter salarius R9SW1T.</title>
        <authorList>
            <person name="Ivanova E.P."/>
            <person name="Ng H.J."/>
            <person name="Webb H.K."/>
            <person name="Feng G."/>
            <person name="Oshima K."/>
            <person name="Hattori M."/>
            <person name="Ohkuma M."/>
            <person name="Sergeev A.F."/>
            <person name="Mikhailov V.V."/>
            <person name="Crawford R.J."/>
            <person name="Sawabe T."/>
        </authorList>
    </citation>
    <scope>NUCLEOTIDE SEQUENCE [LARGE SCALE GENOMIC DNA]</scope>
    <source>
        <strain evidence="4">A3d10 and R9SW1</strain>
    </source>
</reference>
<dbReference type="KEGG" id="msr:AU15_00755"/>
<dbReference type="AlphaFoldDB" id="W5YVE9"/>
<feature type="region of interest" description="Disordered" evidence="2">
    <location>
        <begin position="219"/>
        <end position="239"/>
    </location>
</feature>
<dbReference type="InterPro" id="IPR009912">
    <property type="entry name" value="DUF1451"/>
</dbReference>
<protein>
    <submittedName>
        <fullName evidence="3">Metalloendopeptidase</fullName>
    </submittedName>
</protein>